<dbReference type="AlphaFoldDB" id="A0A9X2CTR9"/>
<dbReference type="InterPro" id="IPR013221">
    <property type="entry name" value="Mur_ligase_cen"/>
</dbReference>
<evidence type="ECO:0000256" key="7">
    <source>
        <dbReference type="ARBA" id="ARBA00013025"/>
    </source>
</evidence>
<dbReference type="GO" id="GO:0008841">
    <property type="term" value="F:dihydrofolate synthase activity"/>
    <property type="evidence" value="ECO:0007669"/>
    <property type="project" value="UniProtKB-EC"/>
</dbReference>
<dbReference type="SUPFAM" id="SSF53244">
    <property type="entry name" value="MurD-like peptide ligases, peptide-binding domain"/>
    <property type="match status" value="1"/>
</dbReference>
<evidence type="ECO:0000256" key="16">
    <source>
        <dbReference type="ARBA" id="ARBA00047493"/>
    </source>
</evidence>
<dbReference type="Gene3D" id="3.90.190.20">
    <property type="entry name" value="Mur ligase, C-terminal domain"/>
    <property type="match status" value="1"/>
</dbReference>
<gene>
    <name evidence="21" type="ORF">MF646_13270</name>
</gene>
<dbReference type="Proteomes" id="UP001139150">
    <property type="component" value="Unassembled WGS sequence"/>
</dbReference>
<comment type="catalytic activity">
    <reaction evidence="16">
        <text>(6S)-5,6,7,8-tetrahydrofolyl-(gamma-L-Glu)(n) + L-glutamate + ATP = (6S)-5,6,7,8-tetrahydrofolyl-(gamma-L-Glu)(n+1) + ADP + phosphate + H(+)</text>
        <dbReference type="Rhea" id="RHEA:10580"/>
        <dbReference type="Rhea" id="RHEA-COMP:14738"/>
        <dbReference type="Rhea" id="RHEA-COMP:14740"/>
        <dbReference type="ChEBI" id="CHEBI:15378"/>
        <dbReference type="ChEBI" id="CHEBI:29985"/>
        <dbReference type="ChEBI" id="CHEBI:30616"/>
        <dbReference type="ChEBI" id="CHEBI:43474"/>
        <dbReference type="ChEBI" id="CHEBI:141005"/>
        <dbReference type="ChEBI" id="CHEBI:456216"/>
        <dbReference type="EC" id="6.3.2.17"/>
    </reaction>
</comment>
<keyword evidence="12 18" id="KW-0067">ATP-binding</keyword>
<organism evidence="21 22">
    <name type="scientific">Halalkalibacter alkaliphilus</name>
    <dbReference type="NCBI Taxonomy" id="2917993"/>
    <lineage>
        <taxon>Bacteria</taxon>
        <taxon>Bacillati</taxon>
        <taxon>Bacillota</taxon>
        <taxon>Bacilli</taxon>
        <taxon>Bacillales</taxon>
        <taxon>Bacillaceae</taxon>
        <taxon>Halalkalibacter</taxon>
    </lineage>
</organism>
<comment type="catalytic activity">
    <reaction evidence="17">
        <text>7,8-dihydropteroate + L-glutamate + ATP = 7,8-dihydrofolate + ADP + phosphate + H(+)</text>
        <dbReference type="Rhea" id="RHEA:23584"/>
        <dbReference type="ChEBI" id="CHEBI:15378"/>
        <dbReference type="ChEBI" id="CHEBI:17839"/>
        <dbReference type="ChEBI" id="CHEBI:29985"/>
        <dbReference type="ChEBI" id="CHEBI:30616"/>
        <dbReference type="ChEBI" id="CHEBI:43474"/>
        <dbReference type="ChEBI" id="CHEBI:57451"/>
        <dbReference type="ChEBI" id="CHEBI:456216"/>
        <dbReference type="EC" id="6.3.2.12"/>
    </reaction>
</comment>
<evidence type="ECO:0000256" key="14">
    <source>
        <dbReference type="ARBA" id="ARBA00022909"/>
    </source>
</evidence>
<comment type="cofactor">
    <cofactor evidence="1">
        <name>Mg(2+)</name>
        <dbReference type="ChEBI" id="CHEBI:18420"/>
    </cofactor>
</comment>
<dbReference type="InterPro" id="IPR001645">
    <property type="entry name" value="Folylpolyglutamate_synth"/>
</dbReference>
<keyword evidence="14" id="KW-0289">Folate biosynthesis</keyword>
<dbReference type="PANTHER" id="PTHR11136:SF0">
    <property type="entry name" value="DIHYDROFOLATE SYNTHETASE-RELATED"/>
    <property type="match status" value="1"/>
</dbReference>
<comment type="subunit">
    <text evidence="5">Monomer.</text>
</comment>
<dbReference type="Pfam" id="PF02875">
    <property type="entry name" value="Mur_ligase_C"/>
    <property type="match status" value="1"/>
</dbReference>
<keyword evidence="10" id="KW-0479">Metal-binding</keyword>
<evidence type="ECO:0000256" key="6">
    <source>
        <dbReference type="ARBA" id="ARBA00013023"/>
    </source>
</evidence>
<dbReference type="PROSITE" id="PS01012">
    <property type="entry name" value="FOLYLPOLYGLU_SYNT_2"/>
    <property type="match status" value="1"/>
</dbReference>
<evidence type="ECO:0000256" key="15">
    <source>
        <dbReference type="ARBA" id="ARBA00030592"/>
    </source>
</evidence>
<dbReference type="EC" id="6.3.2.12" evidence="6"/>
<dbReference type="NCBIfam" id="TIGR01499">
    <property type="entry name" value="folC"/>
    <property type="match status" value="1"/>
</dbReference>
<evidence type="ECO:0000256" key="13">
    <source>
        <dbReference type="ARBA" id="ARBA00022842"/>
    </source>
</evidence>
<dbReference type="PROSITE" id="PS01011">
    <property type="entry name" value="FOLYLPOLYGLU_SYNT_1"/>
    <property type="match status" value="1"/>
</dbReference>
<dbReference type="GO" id="GO:0005737">
    <property type="term" value="C:cytoplasm"/>
    <property type="evidence" value="ECO:0007669"/>
    <property type="project" value="TreeGrafter"/>
</dbReference>
<feature type="domain" description="Mur ligase C-terminal" evidence="19">
    <location>
        <begin position="300"/>
        <end position="417"/>
    </location>
</feature>
<dbReference type="SUPFAM" id="SSF53623">
    <property type="entry name" value="MurD-like peptide ligases, catalytic domain"/>
    <property type="match status" value="1"/>
</dbReference>
<evidence type="ECO:0000256" key="17">
    <source>
        <dbReference type="ARBA" id="ARBA00049161"/>
    </source>
</evidence>
<evidence type="ECO:0000256" key="4">
    <source>
        <dbReference type="ARBA" id="ARBA00008276"/>
    </source>
</evidence>
<dbReference type="InterPro" id="IPR036615">
    <property type="entry name" value="Mur_ligase_C_dom_sf"/>
</dbReference>
<dbReference type="FunFam" id="3.40.1190.10:FF:000004">
    <property type="entry name" value="Dihydrofolate synthase/folylpolyglutamate synthase"/>
    <property type="match status" value="1"/>
</dbReference>
<dbReference type="Gene3D" id="3.40.1190.10">
    <property type="entry name" value="Mur-like, catalytic domain"/>
    <property type="match status" value="1"/>
</dbReference>
<dbReference type="InterPro" id="IPR036565">
    <property type="entry name" value="Mur-like_cat_sf"/>
</dbReference>
<comment type="pathway">
    <text evidence="3">Cofactor biosynthesis; tetrahydrofolylpolyglutamate biosynthesis.</text>
</comment>
<evidence type="ECO:0000256" key="9">
    <source>
        <dbReference type="ARBA" id="ARBA00022598"/>
    </source>
</evidence>
<dbReference type="RefSeq" id="WP_250096987.1">
    <property type="nucleotide sequence ID" value="NZ_JAKRYL010000013.1"/>
</dbReference>
<evidence type="ECO:0000256" key="3">
    <source>
        <dbReference type="ARBA" id="ARBA00005150"/>
    </source>
</evidence>
<comment type="pathway">
    <text evidence="2">Cofactor biosynthesis; tetrahydrofolate biosynthesis; 7,8-dihydrofolate from 2-amino-4-hydroxy-6-hydroxymethyl-7,8-dihydropteridine diphosphate and 4-aminobenzoate: step 2/2.</text>
</comment>
<evidence type="ECO:0000256" key="5">
    <source>
        <dbReference type="ARBA" id="ARBA00011245"/>
    </source>
</evidence>
<evidence type="ECO:0000313" key="22">
    <source>
        <dbReference type="Proteomes" id="UP001139150"/>
    </source>
</evidence>
<keyword evidence="22" id="KW-1185">Reference proteome</keyword>
<protein>
    <recommendedName>
        <fullName evidence="8">Dihydrofolate synthase/folylpolyglutamate synthase</fullName>
        <ecNumber evidence="6">6.3.2.12</ecNumber>
        <ecNumber evidence="7">6.3.2.17</ecNumber>
    </recommendedName>
    <alternativeName>
        <fullName evidence="15">Tetrahydrofolylpolyglutamate synthase</fullName>
    </alternativeName>
</protein>
<evidence type="ECO:0000256" key="10">
    <source>
        <dbReference type="ARBA" id="ARBA00022723"/>
    </source>
</evidence>
<evidence type="ECO:0000256" key="18">
    <source>
        <dbReference type="PIRNR" id="PIRNR001563"/>
    </source>
</evidence>
<evidence type="ECO:0000256" key="2">
    <source>
        <dbReference type="ARBA" id="ARBA00004799"/>
    </source>
</evidence>
<evidence type="ECO:0000256" key="12">
    <source>
        <dbReference type="ARBA" id="ARBA00022840"/>
    </source>
</evidence>
<dbReference type="GO" id="GO:0004326">
    <property type="term" value="F:tetrahydrofolylpolyglutamate synthase activity"/>
    <property type="evidence" value="ECO:0007669"/>
    <property type="project" value="UniProtKB-EC"/>
</dbReference>
<dbReference type="PIRSF" id="PIRSF001563">
    <property type="entry name" value="Folylpolyglu_synth"/>
    <property type="match status" value="1"/>
</dbReference>
<proteinExistence type="inferred from homology"/>
<dbReference type="InterPro" id="IPR004101">
    <property type="entry name" value="Mur_ligase_C"/>
</dbReference>
<dbReference type="GO" id="GO:0046656">
    <property type="term" value="P:folic acid biosynthetic process"/>
    <property type="evidence" value="ECO:0007669"/>
    <property type="project" value="UniProtKB-KW"/>
</dbReference>
<evidence type="ECO:0000313" key="21">
    <source>
        <dbReference type="EMBL" id="MCL7748093.1"/>
    </source>
</evidence>
<dbReference type="GO" id="GO:0005524">
    <property type="term" value="F:ATP binding"/>
    <property type="evidence" value="ECO:0007669"/>
    <property type="project" value="UniProtKB-KW"/>
</dbReference>
<dbReference type="InterPro" id="IPR018109">
    <property type="entry name" value="Folylpolyglutamate_synth_CS"/>
</dbReference>
<evidence type="ECO:0000259" key="20">
    <source>
        <dbReference type="Pfam" id="PF08245"/>
    </source>
</evidence>
<keyword evidence="11 18" id="KW-0547">Nucleotide-binding</keyword>
<name>A0A9X2CTR9_9BACI</name>
<feature type="domain" description="Mur ligase central" evidence="20">
    <location>
        <begin position="45"/>
        <end position="272"/>
    </location>
</feature>
<sequence>MKTGTEVIEWIHSLLPFGIKPGLKRMEWMLERLEHPEQKIKAVHIGGTNGKGSTVSFMRHVLEQAGYKVGTFTSPYIECFEERISINGTPIEEAALVEAGRQIRPLVEELASTELGSPTEFEVITTIAFYYFATIAKPDIVLLEVGLGGRFDSTNVITPLVSVITSIGFDHMHILGETLPEITSEKAGIIKPGVPIVSGVSQKEAQEIIGDVSRNTGAPYTQLGIDFNETLIRIEGRFQVFYYERMNNQINDVTIQMSGPHQRENAAVAIRALEILVENYHFDIPMSSIHKGLCATTWIGRFEQVSENPLIVIDGAHNKEGMESLEKTLTLHYPEKTYRFLLAATIEKDMGILLKPFERLNASFTFTSFDFFRAAAGKSLYEQATVANKRFEDDWEKALEEEVHALKKNEMLIVAGSLYFISSVRDRWLKE</sequence>
<accession>A0A9X2CTR9</accession>
<dbReference type="Pfam" id="PF08245">
    <property type="entry name" value="Mur_ligase_M"/>
    <property type="match status" value="1"/>
</dbReference>
<dbReference type="GO" id="GO:0046872">
    <property type="term" value="F:metal ion binding"/>
    <property type="evidence" value="ECO:0007669"/>
    <property type="project" value="UniProtKB-KW"/>
</dbReference>
<dbReference type="PANTHER" id="PTHR11136">
    <property type="entry name" value="FOLYLPOLYGLUTAMATE SYNTHASE-RELATED"/>
    <property type="match status" value="1"/>
</dbReference>
<keyword evidence="9 18" id="KW-0436">Ligase</keyword>
<keyword evidence="13" id="KW-0460">Magnesium</keyword>
<comment type="caution">
    <text evidence="21">The sequence shown here is derived from an EMBL/GenBank/DDBJ whole genome shotgun (WGS) entry which is preliminary data.</text>
</comment>
<dbReference type="EMBL" id="JAKRYL010000013">
    <property type="protein sequence ID" value="MCL7748093.1"/>
    <property type="molecule type" value="Genomic_DNA"/>
</dbReference>
<evidence type="ECO:0000256" key="11">
    <source>
        <dbReference type="ARBA" id="ARBA00022741"/>
    </source>
</evidence>
<evidence type="ECO:0000259" key="19">
    <source>
        <dbReference type="Pfam" id="PF02875"/>
    </source>
</evidence>
<evidence type="ECO:0000256" key="1">
    <source>
        <dbReference type="ARBA" id="ARBA00001946"/>
    </source>
</evidence>
<reference evidence="21" key="1">
    <citation type="submission" date="2022-02" db="EMBL/GenBank/DDBJ databases">
        <title>Halalkalibacter sp. nov. isolated from Lonar Lake, India.</title>
        <authorList>
            <person name="Joshi A."/>
            <person name="Thite S."/>
            <person name="Lodha T."/>
        </authorList>
    </citation>
    <scope>NUCLEOTIDE SEQUENCE</scope>
    <source>
        <strain evidence="21">MEB205</strain>
    </source>
</reference>
<evidence type="ECO:0000256" key="8">
    <source>
        <dbReference type="ARBA" id="ARBA00019357"/>
    </source>
</evidence>
<comment type="similarity">
    <text evidence="4 18">Belongs to the folylpolyglutamate synthase family.</text>
</comment>
<dbReference type="EC" id="6.3.2.17" evidence="7"/>